<dbReference type="GO" id="GO:0005524">
    <property type="term" value="F:ATP binding"/>
    <property type="evidence" value="ECO:0007669"/>
    <property type="project" value="UniProtKB-UniRule"/>
</dbReference>
<evidence type="ECO:0000256" key="6">
    <source>
        <dbReference type="ARBA" id="ARBA00022777"/>
    </source>
</evidence>
<dbReference type="GO" id="GO:0004674">
    <property type="term" value="F:protein serine/threonine kinase activity"/>
    <property type="evidence" value="ECO:0007669"/>
    <property type="project" value="UniProtKB-KW"/>
</dbReference>
<evidence type="ECO:0000256" key="2">
    <source>
        <dbReference type="ARBA" id="ARBA00022527"/>
    </source>
</evidence>
<dbReference type="EMBL" id="LN890573">
    <property type="protein sequence ID" value="CUS22967.1"/>
    <property type="molecule type" value="Genomic_DNA"/>
</dbReference>
<dbReference type="OrthoDB" id="68483at2759"/>
<feature type="compositionally biased region" description="Polar residues" evidence="11">
    <location>
        <begin position="729"/>
        <end position="740"/>
    </location>
</feature>
<protein>
    <recommendedName>
        <fullName evidence="1">non-specific serine/threonine protein kinase</fullName>
        <ecNumber evidence="1">2.7.11.1</ecNumber>
    </recommendedName>
</protein>
<keyword evidence="5 10" id="KW-0547">Nucleotide-binding</keyword>
<name>A0A0P1KS71_9SACH</name>
<dbReference type="PROSITE" id="PS00107">
    <property type="entry name" value="PROTEIN_KINASE_ATP"/>
    <property type="match status" value="1"/>
</dbReference>
<dbReference type="PANTHER" id="PTHR43895">
    <property type="entry name" value="CALCIUM/CALMODULIN-DEPENDENT PROTEIN KINASE KINASE-RELATED"/>
    <property type="match status" value="1"/>
</dbReference>
<keyword evidence="6" id="KW-0418">Kinase</keyword>
<evidence type="ECO:0000259" key="12">
    <source>
        <dbReference type="PROSITE" id="PS50011"/>
    </source>
</evidence>
<feature type="region of interest" description="Disordered" evidence="11">
    <location>
        <begin position="490"/>
        <end position="521"/>
    </location>
</feature>
<dbReference type="GO" id="GO:0042149">
    <property type="term" value="P:cellular response to glucose starvation"/>
    <property type="evidence" value="ECO:0007669"/>
    <property type="project" value="UniProtKB-ARBA"/>
</dbReference>
<keyword evidence="7 10" id="KW-0067">ATP-binding</keyword>
<keyword evidence="4" id="KW-0808">Transferase</keyword>
<feature type="compositionally biased region" description="Polar residues" evidence="11">
    <location>
        <begin position="1029"/>
        <end position="1072"/>
    </location>
</feature>
<gene>
    <name evidence="13" type="ORF">LAQU0_S07e04280g</name>
</gene>
<dbReference type="EC" id="2.7.11.1" evidence="1"/>
<accession>A0A0P1KS71</accession>
<feature type="region of interest" description="Disordered" evidence="11">
    <location>
        <begin position="873"/>
        <end position="902"/>
    </location>
</feature>
<dbReference type="CDD" id="cd14008">
    <property type="entry name" value="STKc_LKB1_CaMKK"/>
    <property type="match status" value="1"/>
</dbReference>
<evidence type="ECO:0000256" key="3">
    <source>
        <dbReference type="ARBA" id="ARBA00022553"/>
    </source>
</evidence>
<dbReference type="InterPro" id="IPR017441">
    <property type="entry name" value="Protein_kinase_ATP_BS"/>
</dbReference>
<evidence type="ECO:0000256" key="9">
    <source>
        <dbReference type="ARBA" id="ARBA00048679"/>
    </source>
</evidence>
<comment type="catalytic activity">
    <reaction evidence="9">
        <text>L-seryl-[protein] + ATP = O-phospho-L-seryl-[protein] + ADP + H(+)</text>
        <dbReference type="Rhea" id="RHEA:17989"/>
        <dbReference type="Rhea" id="RHEA-COMP:9863"/>
        <dbReference type="Rhea" id="RHEA-COMP:11604"/>
        <dbReference type="ChEBI" id="CHEBI:15378"/>
        <dbReference type="ChEBI" id="CHEBI:29999"/>
        <dbReference type="ChEBI" id="CHEBI:30616"/>
        <dbReference type="ChEBI" id="CHEBI:83421"/>
        <dbReference type="ChEBI" id="CHEBI:456216"/>
        <dbReference type="EC" id="2.7.11.1"/>
    </reaction>
</comment>
<dbReference type="FunFam" id="1.10.510.10:FF:000829">
    <property type="entry name" value="Serine/threonine-protein kinase TOS3"/>
    <property type="match status" value="1"/>
</dbReference>
<feature type="domain" description="Protein kinase" evidence="12">
    <location>
        <begin position="117"/>
        <end position="427"/>
    </location>
</feature>
<dbReference type="PANTHER" id="PTHR43895:SF152">
    <property type="entry name" value="SERINE_THREONINE-PROTEIN KINASE TOS3"/>
    <property type="match status" value="1"/>
</dbReference>
<dbReference type="PROSITE" id="PS00108">
    <property type="entry name" value="PROTEIN_KINASE_ST"/>
    <property type="match status" value="1"/>
</dbReference>
<dbReference type="InterPro" id="IPR000719">
    <property type="entry name" value="Prot_kinase_dom"/>
</dbReference>
<organism evidence="13 14">
    <name type="scientific">Lachancea quebecensis</name>
    <dbReference type="NCBI Taxonomy" id="1654605"/>
    <lineage>
        <taxon>Eukaryota</taxon>
        <taxon>Fungi</taxon>
        <taxon>Dikarya</taxon>
        <taxon>Ascomycota</taxon>
        <taxon>Saccharomycotina</taxon>
        <taxon>Saccharomycetes</taxon>
        <taxon>Saccharomycetales</taxon>
        <taxon>Saccharomycetaceae</taxon>
        <taxon>Lachancea</taxon>
    </lineage>
</organism>
<dbReference type="InterPro" id="IPR011009">
    <property type="entry name" value="Kinase-like_dom_sf"/>
</dbReference>
<dbReference type="GO" id="GO:0001558">
    <property type="term" value="P:regulation of cell growth"/>
    <property type="evidence" value="ECO:0007669"/>
    <property type="project" value="UniProtKB-ARBA"/>
</dbReference>
<feature type="compositionally biased region" description="Low complexity" evidence="11">
    <location>
        <begin position="791"/>
        <end position="807"/>
    </location>
</feature>
<evidence type="ECO:0000313" key="14">
    <source>
        <dbReference type="Proteomes" id="UP000236544"/>
    </source>
</evidence>
<dbReference type="SMART" id="SM00220">
    <property type="entry name" value="S_TKc"/>
    <property type="match status" value="1"/>
</dbReference>
<dbReference type="AlphaFoldDB" id="A0A0P1KS71"/>
<dbReference type="InterPro" id="IPR008271">
    <property type="entry name" value="Ser/Thr_kinase_AS"/>
</dbReference>
<dbReference type="Proteomes" id="UP000236544">
    <property type="component" value="Unassembled WGS sequence"/>
</dbReference>
<dbReference type="Pfam" id="PF00069">
    <property type="entry name" value="Pkinase"/>
    <property type="match status" value="1"/>
</dbReference>
<dbReference type="PROSITE" id="PS50011">
    <property type="entry name" value="PROTEIN_KINASE_DOM"/>
    <property type="match status" value="1"/>
</dbReference>
<feature type="region of interest" description="Disordered" evidence="11">
    <location>
        <begin position="725"/>
        <end position="813"/>
    </location>
</feature>
<evidence type="ECO:0000256" key="11">
    <source>
        <dbReference type="SAM" id="MobiDB-lite"/>
    </source>
</evidence>
<comment type="catalytic activity">
    <reaction evidence="8">
        <text>L-threonyl-[protein] + ATP = O-phospho-L-threonyl-[protein] + ADP + H(+)</text>
        <dbReference type="Rhea" id="RHEA:46608"/>
        <dbReference type="Rhea" id="RHEA-COMP:11060"/>
        <dbReference type="Rhea" id="RHEA-COMP:11605"/>
        <dbReference type="ChEBI" id="CHEBI:15378"/>
        <dbReference type="ChEBI" id="CHEBI:30013"/>
        <dbReference type="ChEBI" id="CHEBI:30616"/>
        <dbReference type="ChEBI" id="CHEBI:61977"/>
        <dbReference type="ChEBI" id="CHEBI:456216"/>
        <dbReference type="EC" id="2.7.11.1"/>
    </reaction>
</comment>
<feature type="compositionally biased region" description="Polar residues" evidence="11">
    <location>
        <begin position="891"/>
        <end position="902"/>
    </location>
</feature>
<dbReference type="FunFam" id="3.30.200.20:FF:000206">
    <property type="entry name" value="Serine/threonine-protein kinase Ssp1"/>
    <property type="match status" value="1"/>
</dbReference>
<dbReference type="SUPFAM" id="SSF56112">
    <property type="entry name" value="Protein kinase-like (PK-like)"/>
    <property type="match status" value="1"/>
</dbReference>
<proteinExistence type="predicted"/>
<evidence type="ECO:0000256" key="5">
    <source>
        <dbReference type="ARBA" id="ARBA00022741"/>
    </source>
</evidence>
<evidence type="ECO:0000313" key="13">
    <source>
        <dbReference type="EMBL" id="CUS22967.1"/>
    </source>
</evidence>
<evidence type="ECO:0000256" key="4">
    <source>
        <dbReference type="ARBA" id="ARBA00022679"/>
    </source>
</evidence>
<evidence type="ECO:0000256" key="1">
    <source>
        <dbReference type="ARBA" id="ARBA00012513"/>
    </source>
</evidence>
<keyword evidence="2" id="KW-0723">Serine/threonine-protein kinase</keyword>
<evidence type="ECO:0000256" key="10">
    <source>
        <dbReference type="PROSITE-ProRule" id="PRU10141"/>
    </source>
</evidence>
<dbReference type="Gene3D" id="1.10.510.10">
    <property type="entry name" value="Transferase(Phosphotransferase) domain 1"/>
    <property type="match status" value="1"/>
</dbReference>
<feature type="compositionally biased region" description="Basic and acidic residues" evidence="11">
    <location>
        <begin position="507"/>
        <end position="520"/>
    </location>
</feature>
<dbReference type="GO" id="GO:0007165">
    <property type="term" value="P:signal transduction"/>
    <property type="evidence" value="ECO:0007669"/>
    <property type="project" value="TreeGrafter"/>
</dbReference>
<feature type="compositionally biased region" description="Basic and acidic residues" evidence="11">
    <location>
        <begin position="1094"/>
        <end position="1106"/>
    </location>
</feature>
<evidence type="ECO:0000256" key="7">
    <source>
        <dbReference type="ARBA" id="ARBA00022840"/>
    </source>
</evidence>
<keyword evidence="3" id="KW-0597">Phosphoprotein</keyword>
<feature type="region of interest" description="Disordered" evidence="11">
    <location>
        <begin position="1010"/>
        <end position="1142"/>
    </location>
</feature>
<reference evidence="14" key="1">
    <citation type="submission" date="2015-10" db="EMBL/GenBank/DDBJ databases">
        <authorList>
            <person name="Devillers H."/>
        </authorList>
    </citation>
    <scope>NUCLEOTIDE SEQUENCE [LARGE SCALE GENOMIC DNA]</scope>
</reference>
<sequence length="1142" mass="124198">MGTHSHVNEEVDIPPNIQSKLNALLGHGAGVQVSKLHAEATDESSAASSADSLNLLLERQRQRQLNHPMHQEHIAASPAAVATTAAAAAQPSRKVKETTKISLEYDPISKRKVLNTYEIIGELGHGQHGKVKLARDLVTKQLVAIKIVDRNGGKSNRFSFKKKASGSDKIKREIAIMKKCHHEHVVKLIEVLDDSTSRKIYLVLEYCSNGEVKWCPGDQLETEARGPPLLTFQRAREIFRGVVLGLEYLHYQGIIHRDIKPANLLIAGSGTVKISDFGVSFAASNTEGGYGSLDELELAKTAGTPAFFAPEICLGHEASDKFGAGHPAGRKGLMISYKIDIWAIGVTLHCLLFGMLPFFSEFELELFDKIINENLALKSYVDMASNGVSQISSEDEYNAAKDLLEKLLTKNPFERIDIPGIKKHPFVCWDFEGTLDSTDGLSVDKLMEKLKFQRPQGEEYQQISISAHELNNAVCGIGNKLKRSALESMAIGQRSDNDSSKTLTSLDKNDNNSNDFHDQFNDSISDPVRFANSHIKTNTSAQASNGNLILSEGALMDTDNSEDTLSAREIFQQELQRFDSKRDSSAIVSLPVNSSFASLDSFYIDTYAGHQAAGETYSNSSSPLYERSSPTIFARPPPVYAGAKGAPARLASYHNNPNASARNPHLNQRAITSSQLGYRSANIPSASNDRHTRQQIHPPAAMGIGARQGSGGDGASKPAVRSKIVPRSLCSSSHQPSASKAQGVGHYDGASNGGESEASREQFENKQSSHIGPRRGNFFSNYDGSDEEDSYSTTSGTSSSYRNSADSYSDEFQSETESLPFEFGIDSEHGSTVSLRDLAPIVAVPSFAERPVRSEPVATKDVDADDELVLNVGMGGHNRRQGSVSSVSSSQRANRYKSSNLPHSFAPPKFRTEIFEPISEPNRYPSGSASTLTAENNGEMLGAVMGFNQDTAEIAPDAEGFILDGNTDASVDVPVDVLSMIPELRIPEENGLSCNANSFRDFSGSGSVNWRGPASKSNQGPLVLPSKSAVATTQQSTVRPVLNTHSQTENSRVTSKDLLQSVLTSSGSSRRPSMTPIRDISRRETNTNSYVNHYEGKRETKYDSKTRPGRKPTQNRGLEGRYRSKSISVGLLEEGRQTGKSS</sequence>
<dbReference type="GO" id="GO:1900180">
    <property type="term" value="P:regulation of protein localization to nucleus"/>
    <property type="evidence" value="ECO:0007669"/>
    <property type="project" value="UniProtKB-ARBA"/>
</dbReference>
<feature type="compositionally biased region" description="Basic and acidic residues" evidence="11">
    <location>
        <begin position="1133"/>
        <end position="1142"/>
    </location>
</feature>
<dbReference type="GO" id="GO:0005737">
    <property type="term" value="C:cytoplasm"/>
    <property type="evidence" value="ECO:0007669"/>
    <property type="project" value="UniProtKB-ARBA"/>
</dbReference>
<evidence type="ECO:0000256" key="8">
    <source>
        <dbReference type="ARBA" id="ARBA00047899"/>
    </source>
</evidence>
<feature type="binding site" evidence="10">
    <location>
        <position position="146"/>
    </location>
    <ligand>
        <name>ATP</name>
        <dbReference type="ChEBI" id="CHEBI:30616"/>
    </ligand>
</feature>
<keyword evidence="14" id="KW-1185">Reference proteome</keyword>